<feature type="transmembrane region" description="Helical" evidence="8">
    <location>
        <begin position="374"/>
        <end position="396"/>
    </location>
</feature>
<evidence type="ECO:0000259" key="9">
    <source>
        <dbReference type="PROSITE" id="PS50850"/>
    </source>
</evidence>
<evidence type="ECO:0000256" key="6">
    <source>
        <dbReference type="ARBA" id="ARBA00023136"/>
    </source>
</evidence>
<evidence type="ECO:0000313" key="11">
    <source>
        <dbReference type="Proteomes" id="UP000198983"/>
    </source>
</evidence>
<accession>A0A1H1L136</accession>
<dbReference type="EMBL" id="LT629732">
    <property type="protein sequence ID" value="SDR68097.1"/>
    <property type="molecule type" value="Genomic_DNA"/>
</dbReference>
<dbReference type="STRING" id="117157.SAMN04489717_0020"/>
<comment type="subcellular location">
    <subcellularLocation>
        <location evidence="1">Cell membrane</location>
        <topology evidence="1">Multi-pass membrane protein</topology>
    </subcellularLocation>
</comment>
<keyword evidence="4 8" id="KW-0812">Transmembrane</keyword>
<dbReference type="Gene3D" id="1.20.1250.20">
    <property type="entry name" value="MFS general substrate transporter like domains"/>
    <property type="match status" value="1"/>
</dbReference>
<evidence type="ECO:0000256" key="3">
    <source>
        <dbReference type="ARBA" id="ARBA00022475"/>
    </source>
</evidence>
<dbReference type="PROSITE" id="PS50850">
    <property type="entry name" value="MFS"/>
    <property type="match status" value="1"/>
</dbReference>
<feature type="transmembrane region" description="Helical" evidence="8">
    <location>
        <begin position="280"/>
        <end position="301"/>
    </location>
</feature>
<evidence type="ECO:0000256" key="5">
    <source>
        <dbReference type="ARBA" id="ARBA00022989"/>
    </source>
</evidence>
<dbReference type="Gene3D" id="1.20.1720.10">
    <property type="entry name" value="Multidrug resistance protein D"/>
    <property type="match status" value="1"/>
</dbReference>
<reference evidence="10 11" key="1">
    <citation type="submission" date="2016-10" db="EMBL/GenBank/DDBJ databases">
        <authorList>
            <person name="de Groot N.N."/>
        </authorList>
    </citation>
    <scope>NUCLEOTIDE SEQUENCE [LARGE SCALE GENOMIC DNA]</scope>
    <source>
        <strain evidence="10 11">DSM 22024</strain>
    </source>
</reference>
<sequence length="489" mass="49058">MPSTSLPGEPGPRRLLALISATQLLAVLDGTAVTIALPRIQRDLELSSAGLAWVLSAYALAFGALLLPFGRAGDLLGRRRVLVAGAAMCTAASLAGALAPSGAWLIAARVAQGAGAAVAMPAALALVTTGFAAGPARTRAFTLLVLVSGLGGVLGMVLGGALTAYGWRWTLLLTVPLGLATVALVPTRLPGEDPAPATRPRGPAPSHTLWSTLTSASTAVGGLVALLLALSRLTTRGWTDPGAYALLGLAGLLLAVFVRADPRSPRSLLPYVPLRDRDRLAVCGTMFAMGAALLATTYGLTLFVQDVLGYGPLRAGIAFLPSSLGLLAAAPLAAHLSGRMPARLLGGFGGIGCAAGMGWLALAEPGTHYVTGLLGPMTLIAVCRELAFVPLTLAAMDGVESGDAGGMSAVLNTMLQVGGALGVAVLSALPAQPAFAAAAATTAAAAGLVLLSRRGRTPLRGRALGERQRAGSPGSADRTEAAADRHTGG</sequence>
<dbReference type="InterPro" id="IPR036259">
    <property type="entry name" value="MFS_trans_sf"/>
</dbReference>
<dbReference type="Pfam" id="PF07690">
    <property type="entry name" value="MFS_1"/>
    <property type="match status" value="1"/>
</dbReference>
<keyword evidence="3" id="KW-1003">Cell membrane</keyword>
<name>A0A1H1L136_9ACTN</name>
<feature type="transmembrane region" description="Helical" evidence="8">
    <location>
        <begin position="140"/>
        <end position="161"/>
    </location>
</feature>
<feature type="compositionally biased region" description="Basic and acidic residues" evidence="7">
    <location>
        <begin position="477"/>
        <end position="489"/>
    </location>
</feature>
<feature type="region of interest" description="Disordered" evidence="7">
    <location>
        <begin position="460"/>
        <end position="489"/>
    </location>
</feature>
<feature type="transmembrane region" description="Helical" evidence="8">
    <location>
        <begin position="81"/>
        <end position="107"/>
    </location>
</feature>
<dbReference type="PANTHER" id="PTHR42718">
    <property type="entry name" value="MAJOR FACILITATOR SUPERFAMILY MULTIDRUG TRANSPORTER MFSC"/>
    <property type="match status" value="1"/>
</dbReference>
<keyword evidence="6 8" id="KW-0472">Membrane</keyword>
<dbReference type="SUPFAM" id="SSF103473">
    <property type="entry name" value="MFS general substrate transporter"/>
    <property type="match status" value="2"/>
</dbReference>
<dbReference type="PANTHER" id="PTHR42718:SF46">
    <property type="entry name" value="BLR6921 PROTEIN"/>
    <property type="match status" value="1"/>
</dbReference>
<feature type="transmembrane region" description="Helical" evidence="8">
    <location>
        <begin position="434"/>
        <end position="452"/>
    </location>
</feature>
<feature type="transmembrane region" description="Helical" evidence="8">
    <location>
        <begin position="344"/>
        <end position="362"/>
    </location>
</feature>
<dbReference type="CDD" id="cd17321">
    <property type="entry name" value="MFS_MMR_MDR_like"/>
    <property type="match status" value="1"/>
</dbReference>
<dbReference type="AlphaFoldDB" id="A0A1H1L136"/>
<dbReference type="InterPro" id="IPR020846">
    <property type="entry name" value="MFS_dom"/>
</dbReference>
<feature type="transmembrane region" description="Helical" evidence="8">
    <location>
        <begin position="313"/>
        <end position="332"/>
    </location>
</feature>
<keyword evidence="2" id="KW-0813">Transport</keyword>
<protein>
    <submittedName>
        <fullName evidence="10">Major Facilitator Superfamily protein</fullName>
    </submittedName>
</protein>
<evidence type="ECO:0000256" key="4">
    <source>
        <dbReference type="ARBA" id="ARBA00022692"/>
    </source>
</evidence>
<dbReference type="Proteomes" id="UP000198983">
    <property type="component" value="Chromosome I"/>
</dbReference>
<evidence type="ECO:0000256" key="2">
    <source>
        <dbReference type="ARBA" id="ARBA00022448"/>
    </source>
</evidence>
<dbReference type="InterPro" id="IPR011701">
    <property type="entry name" value="MFS"/>
</dbReference>
<feature type="transmembrane region" description="Helical" evidence="8">
    <location>
        <begin position="408"/>
        <end position="428"/>
    </location>
</feature>
<dbReference type="GO" id="GO:0022857">
    <property type="term" value="F:transmembrane transporter activity"/>
    <property type="evidence" value="ECO:0007669"/>
    <property type="project" value="InterPro"/>
</dbReference>
<feature type="transmembrane region" description="Helical" evidence="8">
    <location>
        <begin position="46"/>
        <end position="69"/>
    </location>
</feature>
<evidence type="ECO:0000313" key="10">
    <source>
        <dbReference type="EMBL" id="SDR68097.1"/>
    </source>
</evidence>
<dbReference type="GO" id="GO:0005886">
    <property type="term" value="C:plasma membrane"/>
    <property type="evidence" value="ECO:0007669"/>
    <property type="project" value="UniProtKB-SubCell"/>
</dbReference>
<feature type="transmembrane region" description="Helical" evidence="8">
    <location>
        <begin position="242"/>
        <end position="260"/>
    </location>
</feature>
<proteinExistence type="predicted"/>
<keyword evidence="5 8" id="KW-1133">Transmembrane helix</keyword>
<gene>
    <name evidence="10" type="ORF">SAMN04489717_0020</name>
</gene>
<organism evidence="10 11">
    <name type="scientific">Actinopolymorpha singaporensis</name>
    <dbReference type="NCBI Taxonomy" id="117157"/>
    <lineage>
        <taxon>Bacteria</taxon>
        <taxon>Bacillati</taxon>
        <taxon>Actinomycetota</taxon>
        <taxon>Actinomycetes</taxon>
        <taxon>Propionibacteriales</taxon>
        <taxon>Actinopolymorphaceae</taxon>
        <taxon>Actinopolymorpha</taxon>
    </lineage>
</organism>
<dbReference type="RefSeq" id="WP_157728113.1">
    <property type="nucleotide sequence ID" value="NZ_LT629732.1"/>
</dbReference>
<feature type="transmembrane region" description="Helical" evidence="8">
    <location>
        <begin position="208"/>
        <end position="230"/>
    </location>
</feature>
<dbReference type="OrthoDB" id="4668943at2"/>
<keyword evidence="11" id="KW-1185">Reference proteome</keyword>
<evidence type="ECO:0000256" key="8">
    <source>
        <dbReference type="SAM" id="Phobius"/>
    </source>
</evidence>
<evidence type="ECO:0000256" key="1">
    <source>
        <dbReference type="ARBA" id="ARBA00004651"/>
    </source>
</evidence>
<evidence type="ECO:0000256" key="7">
    <source>
        <dbReference type="SAM" id="MobiDB-lite"/>
    </source>
</evidence>
<feature type="transmembrane region" description="Helical" evidence="8">
    <location>
        <begin position="113"/>
        <end position="133"/>
    </location>
</feature>
<feature type="domain" description="Major facilitator superfamily (MFS) profile" evidence="9">
    <location>
        <begin position="15"/>
        <end position="457"/>
    </location>
</feature>